<accession>A0ABT8FL42</accession>
<dbReference type="Proteomes" id="UP001168620">
    <property type="component" value="Unassembled WGS sequence"/>
</dbReference>
<organism evidence="2 3">
    <name type="scientific">Nocardioides oceani</name>
    <dbReference type="NCBI Taxonomy" id="3058369"/>
    <lineage>
        <taxon>Bacteria</taxon>
        <taxon>Bacillati</taxon>
        <taxon>Actinomycetota</taxon>
        <taxon>Actinomycetes</taxon>
        <taxon>Propionibacteriales</taxon>
        <taxon>Nocardioidaceae</taxon>
        <taxon>Nocardioides</taxon>
    </lineage>
</organism>
<proteinExistence type="predicted"/>
<gene>
    <name evidence="2" type="ORF">QWY28_20740</name>
</gene>
<dbReference type="Pfam" id="PF02575">
    <property type="entry name" value="YbaB_DNA_bd"/>
    <property type="match status" value="1"/>
</dbReference>
<dbReference type="SUPFAM" id="SSF82607">
    <property type="entry name" value="YbaB-like"/>
    <property type="match status" value="1"/>
</dbReference>
<feature type="region of interest" description="Disordered" evidence="1">
    <location>
        <begin position="114"/>
        <end position="145"/>
    </location>
</feature>
<feature type="compositionally biased region" description="Basic and acidic residues" evidence="1">
    <location>
        <begin position="114"/>
        <end position="124"/>
    </location>
</feature>
<dbReference type="RefSeq" id="WP_300954684.1">
    <property type="nucleotide sequence ID" value="NZ_JAUHJQ010000013.1"/>
</dbReference>
<protein>
    <submittedName>
        <fullName evidence="2">YbaB/EbfC family nucleoid-associated protein</fullName>
    </submittedName>
</protein>
<evidence type="ECO:0000256" key="1">
    <source>
        <dbReference type="SAM" id="MobiDB-lite"/>
    </source>
</evidence>
<name>A0ABT8FL42_9ACTN</name>
<dbReference type="InterPro" id="IPR004401">
    <property type="entry name" value="YbaB/EbfC"/>
</dbReference>
<sequence>MTTQPGSATEVTPETLAEIRAGAERRAAEAREASDRIRTIRAEGRSDRGLVTVWVDGSALVEDVRFSDGASSSPGILGTMLKQAHDRAVADWQRQVVAITDAVLEDQPMLREHIQRVSAEDARAHTLPPDEEDPAAPEHGGADRR</sequence>
<comment type="caution">
    <text evidence="2">The sequence shown here is derived from an EMBL/GenBank/DDBJ whole genome shotgun (WGS) entry which is preliminary data.</text>
</comment>
<reference evidence="2" key="1">
    <citation type="submission" date="2023-06" db="EMBL/GenBank/DDBJ databases">
        <title>Draft genome sequence of Nocardioides sp. SOB77.</title>
        <authorList>
            <person name="Zhang G."/>
        </authorList>
    </citation>
    <scope>NUCLEOTIDE SEQUENCE</scope>
    <source>
        <strain evidence="2">SOB77</strain>
    </source>
</reference>
<evidence type="ECO:0000313" key="3">
    <source>
        <dbReference type="Proteomes" id="UP001168620"/>
    </source>
</evidence>
<keyword evidence="3" id="KW-1185">Reference proteome</keyword>
<dbReference type="EMBL" id="JAUHJQ010000013">
    <property type="protein sequence ID" value="MDN4175402.1"/>
    <property type="molecule type" value="Genomic_DNA"/>
</dbReference>
<dbReference type="Gene3D" id="3.30.1310.10">
    <property type="entry name" value="Nucleoid-associated protein YbaB-like domain"/>
    <property type="match status" value="1"/>
</dbReference>
<evidence type="ECO:0000313" key="2">
    <source>
        <dbReference type="EMBL" id="MDN4175402.1"/>
    </source>
</evidence>
<dbReference type="InterPro" id="IPR036894">
    <property type="entry name" value="YbaB-like_sf"/>
</dbReference>